<dbReference type="EMBL" id="MK356558">
    <property type="protein sequence ID" value="QBM91551.1"/>
    <property type="molecule type" value="Genomic_DNA"/>
</dbReference>
<keyword evidence="1" id="KW-1133">Transmembrane helix</keyword>
<gene>
    <name evidence="2" type="ORF">NNIBIDOC_00225</name>
</gene>
<feature type="transmembrane region" description="Helical" evidence="1">
    <location>
        <begin position="130"/>
        <end position="146"/>
    </location>
</feature>
<keyword evidence="2" id="KW-0614">Plasmid</keyword>
<evidence type="ECO:0000313" key="2">
    <source>
        <dbReference type="EMBL" id="QBM91551.1"/>
    </source>
</evidence>
<evidence type="ECO:0000256" key="1">
    <source>
        <dbReference type="SAM" id="Phobius"/>
    </source>
</evidence>
<geneLocation type="plasmid" evidence="2">
    <name>pSa1423-160k</name>
</geneLocation>
<accession>A0A482ETU8</accession>
<keyword evidence="1" id="KW-0472">Membrane</keyword>
<proteinExistence type="predicted"/>
<organism evidence="2">
    <name type="scientific">Salmonella sp</name>
    <dbReference type="NCBI Taxonomy" id="599"/>
    <lineage>
        <taxon>Bacteria</taxon>
        <taxon>Pseudomonadati</taxon>
        <taxon>Pseudomonadota</taxon>
        <taxon>Gammaproteobacteria</taxon>
        <taxon>Enterobacterales</taxon>
        <taxon>Enterobacteriaceae</taxon>
        <taxon>Salmonella</taxon>
    </lineage>
</organism>
<reference evidence="2" key="1">
    <citation type="submission" date="2019-01" db="EMBL/GenBank/DDBJ databases">
        <title>Salmonella strain 1423 plasmid sequences.</title>
        <authorList>
            <person name="Chen K."/>
            <person name="Chen S."/>
        </authorList>
    </citation>
    <scope>NUCLEOTIDE SEQUENCE</scope>
    <source>
        <strain evidence="2">Sa1423</strain>
        <plasmid evidence="2">pSa1423-160k</plasmid>
    </source>
</reference>
<protein>
    <submittedName>
        <fullName evidence="2">Uncharacterized protein</fullName>
    </submittedName>
</protein>
<dbReference type="RefSeq" id="WP_225312290.1">
    <property type="nucleotide sequence ID" value="NZ_MK356558.1"/>
</dbReference>
<keyword evidence="1" id="KW-0812">Transmembrane</keyword>
<name>A0A482ETU8_SALSP</name>
<dbReference type="AlphaFoldDB" id="A0A482ETU8"/>
<sequence length="147" mass="16454">MTRADNYKWAMVKMVLVSTGIPPSAEFNAPTSKQFIAADLNIGGSNAKTAITGIIISATFVFANQEGRRWKRQMQKVNNVLRDLTRLKKGSPGRWQTVSLLQRQFSAAAGIRSYRCIQYYFQMGTPQRRIILINILIMSANILASLA</sequence>